<accession>A0A6J4VE45</accession>
<gene>
    <name evidence="2" type="ORF">AVDCRST_MAG49-4287</name>
</gene>
<feature type="region of interest" description="Disordered" evidence="1">
    <location>
        <begin position="1"/>
        <end position="66"/>
    </location>
</feature>
<dbReference type="EMBL" id="CADCWG010000308">
    <property type="protein sequence ID" value="CAA9576798.1"/>
    <property type="molecule type" value="Genomic_DNA"/>
</dbReference>
<sequence>DGRDEERDGGRQSADRAGPAGAAGLSGRPRRSPAPGAVAGLHGLRSGLPDRGRHPEHAGPGRAGGL</sequence>
<feature type="compositionally biased region" description="Basic and acidic residues" evidence="1">
    <location>
        <begin position="1"/>
        <end position="14"/>
    </location>
</feature>
<proteinExistence type="predicted"/>
<organism evidence="2">
    <name type="scientific">uncultured Thermomicrobiales bacterium</name>
    <dbReference type="NCBI Taxonomy" id="1645740"/>
    <lineage>
        <taxon>Bacteria</taxon>
        <taxon>Pseudomonadati</taxon>
        <taxon>Thermomicrobiota</taxon>
        <taxon>Thermomicrobia</taxon>
        <taxon>Thermomicrobiales</taxon>
        <taxon>environmental samples</taxon>
    </lineage>
</organism>
<name>A0A6J4VE45_9BACT</name>
<dbReference type="AlphaFoldDB" id="A0A6J4VE45"/>
<protein>
    <submittedName>
        <fullName evidence="2">Uncharacterized protein</fullName>
    </submittedName>
</protein>
<evidence type="ECO:0000256" key="1">
    <source>
        <dbReference type="SAM" id="MobiDB-lite"/>
    </source>
</evidence>
<feature type="non-terminal residue" evidence="2">
    <location>
        <position position="66"/>
    </location>
</feature>
<reference evidence="2" key="1">
    <citation type="submission" date="2020-02" db="EMBL/GenBank/DDBJ databases">
        <authorList>
            <person name="Meier V. D."/>
        </authorList>
    </citation>
    <scope>NUCLEOTIDE SEQUENCE</scope>
    <source>
        <strain evidence="2">AVDCRST_MAG49</strain>
    </source>
</reference>
<feature type="compositionally biased region" description="Basic and acidic residues" evidence="1">
    <location>
        <begin position="48"/>
        <end position="59"/>
    </location>
</feature>
<feature type="non-terminal residue" evidence="2">
    <location>
        <position position="1"/>
    </location>
</feature>
<evidence type="ECO:0000313" key="2">
    <source>
        <dbReference type="EMBL" id="CAA9576798.1"/>
    </source>
</evidence>